<dbReference type="Pfam" id="PF02666">
    <property type="entry name" value="PS_Dcarbxylase"/>
    <property type="match status" value="1"/>
</dbReference>
<evidence type="ECO:0000256" key="5">
    <source>
        <dbReference type="ARBA" id="ARBA00023136"/>
    </source>
</evidence>
<evidence type="ECO:0000256" key="6">
    <source>
        <dbReference type="ARBA" id="ARBA00023145"/>
    </source>
</evidence>
<dbReference type="GO" id="GO:0004609">
    <property type="term" value="F:phosphatidylserine decarboxylase activity"/>
    <property type="evidence" value="ECO:0007669"/>
    <property type="project" value="InterPro"/>
</dbReference>
<sequence>MAEVHQEREGILRGGEFPLLFRAGPGESARSRHRPGAALNPWWFAPPLTLAAGYLYWRYVWFFRNPERSSPPGDNIVSPADGTVVYVRLVKGHHEVMTIKQGVSARLTDIIKEDLDYPKVSIGIFMSPFNVHYNRIPLAGRVAAIRHHPPEPANLAMTAMHWRTILKWPPLHRHSRHIIQNERLVTRVESTYKGERFPYYVVQIAGKSVNGIDSYVQPGAEVDKGCIFGMIRIGSQVDLVAPFLPGMEIKTRPGAKVRAGETVLLA</sequence>
<dbReference type="PANTHER" id="PTHR35809:SF1">
    <property type="entry name" value="ARCHAETIDYLSERINE DECARBOXYLASE PROENZYME-RELATED"/>
    <property type="match status" value="1"/>
</dbReference>
<dbReference type="GO" id="GO:0008654">
    <property type="term" value="P:phospholipid biosynthetic process"/>
    <property type="evidence" value="ECO:0007669"/>
    <property type="project" value="UniProtKB-KW"/>
</dbReference>
<dbReference type="InterPro" id="IPR033175">
    <property type="entry name" value="PSD-A"/>
</dbReference>
<keyword evidence="1" id="KW-1003">Cell membrane</keyword>
<keyword evidence="2" id="KW-0444">Lipid biosynthesis</keyword>
<evidence type="ECO:0000256" key="2">
    <source>
        <dbReference type="ARBA" id="ARBA00022516"/>
    </source>
</evidence>
<evidence type="ECO:0000256" key="4">
    <source>
        <dbReference type="ARBA" id="ARBA00023098"/>
    </source>
</evidence>
<evidence type="ECO:0000313" key="11">
    <source>
        <dbReference type="EMBL" id="HHS29886.1"/>
    </source>
</evidence>
<evidence type="ECO:0000256" key="10">
    <source>
        <dbReference type="ARBA" id="ARBA00023317"/>
    </source>
</evidence>
<dbReference type="AlphaFoldDB" id="A0A7V6DQ85"/>
<reference evidence="11" key="1">
    <citation type="journal article" date="2020" name="mSystems">
        <title>Genome- and Community-Level Interaction Insights into Carbon Utilization and Element Cycling Functions of Hydrothermarchaeota in Hydrothermal Sediment.</title>
        <authorList>
            <person name="Zhou Z."/>
            <person name="Liu Y."/>
            <person name="Xu W."/>
            <person name="Pan J."/>
            <person name="Luo Z.H."/>
            <person name="Li M."/>
        </authorList>
    </citation>
    <scope>NUCLEOTIDE SEQUENCE [LARGE SCALE GENOMIC DNA]</scope>
    <source>
        <strain evidence="11">SpSt-767</strain>
    </source>
</reference>
<evidence type="ECO:0000256" key="9">
    <source>
        <dbReference type="ARBA" id="ARBA00023264"/>
    </source>
</evidence>
<keyword evidence="7" id="KW-0594">Phospholipid biosynthesis</keyword>
<protein>
    <submittedName>
        <fullName evidence="11">Phosphatidylserine decarboxylase</fullName>
    </submittedName>
</protein>
<evidence type="ECO:0000256" key="7">
    <source>
        <dbReference type="ARBA" id="ARBA00023209"/>
    </source>
</evidence>
<dbReference type="InterPro" id="IPR003817">
    <property type="entry name" value="PS_Dcarbxylase"/>
</dbReference>
<dbReference type="PANTHER" id="PTHR35809">
    <property type="entry name" value="ARCHAETIDYLSERINE DECARBOXYLASE PROENZYME-RELATED"/>
    <property type="match status" value="1"/>
</dbReference>
<dbReference type="EMBL" id="DTGR01000148">
    <property type="protein sequence ID" value="HHS29886.1"/>
    <property type="molecule type" value="Genomic_DNA"/>
</dbReference>
<proteinExistence type="predicted"/>
<keyword evidence="10" id="KW-0670">Pyruvate</keyword>
<keyword evidence="5" id="KW-0472">Membrane</keyword>
<keyword evidence="8" id="KW-0456">Lyase</keyword>
<keyword evidence="4" id="KW-0443">Lipid metabolism</keyword>
<keyword evidence="6" id="KW-0865">Zymogen</keyword>
<evidence type="ECO:0000256" key="1">
    <source>
        <dbReference type="ARBA" id="ARBA00022475"/>
    </source>
</evidence>
<keyword evidence="9" id="KW-1208">Phospholipid metabolism</keyword>
<name>A0A7V6DQ85_9BACT</name>
<gene>
    <name evidence="11" type="ORF">ENV52_09335</name>
</gene>
<comment type="caution">
    <text evidence="11">The sequence shown here is derived from an EMBL/GenBank/DDBJ whole genome shotgun (WGS) entry which is preliminary data.</text>
</comment>
<accession>A0A7V6DQ85</accession>
<keyword evidence="3" id="KW-0210">Decarboxylase</keyword>
<evidence type="ECO:0000256" key="8">
    <source>
        <dbReference type="ARBA" id="ARBA00023239"/>
    </source>
</evidence>
<evidence type="ECO:0000256" key="3">
    <source>
        <dbReference type="ARBA" id="ARBA00022793"/>
    </source>
</evidence>
<organism evidence="11">
    <name type="scientific">Desulfobacca acetoxidans</name>
    <dbReference type="NCBI Taxonomy" id="60893"/>
    <lineage>
        <taxon>Bacteria</taxon>
        <taxon>Pseudomonadati</taxon>
        <taxon>Thermodesulfobacteriota</taxon>
        <taxon>Desulfobaccia</taxon>
        <taxon>Desulfobaccales</taxon>
        <taxon>Desulfobaccaceae</taxon>
        <taxon>Desulfobacca</taxon>
    </lineage>
</organism>